<protein>
    <submittedName>
        <fullName evidence="2">Uncharacterized protein</fullName>
    </submittedName>
</protein>
<keyword evidence="1" id="KW-0472">Membrane</keyword>
<dbReference type="EMBL" id="AWQQ01000086">
    <property type="protein sequence ID" value="PHJ37720.1"/>
    <property type="molecule type" value="Genomic_DNA"/>
</dbReference>
<feature type="transmembrane region" description="Helical" evidence="1">
    <location>
        <begin position="168"/>
        <end position="188"/>
    </location>
</feature>
<keyword evidence="3" id="KW-1185">Reference proteome</keyword>
<proteinExistence type="predicted"/>
<keyword evidence="1" id="KW-1133">Transmembrane helix</keyword>
<comment type="caution">
    <text evidence="2">The sequence shown here is derived from an EMBL/GenBank/DDBJ whole genome shotgun (WGS) entry which is preliminary data.</text>
</comment>
<reference evidence="2 3" key="1">
    <citation type="submission" date="2013-09" db="EMBL/GenBank/DDBJ databases">
        <title>Biodegradation of hydrocarbons in the deep terrestrial subsurface : characterization of a microbial consortium composed of two Desulfotomaculum species originating from a deep geological formation.</title>
        <authorList>
            <person name="Aullo T."/>
            <person name="Berlendis S."/>
            <person name="Lascourreges J.-F."/>
            <person name="Dessort D."/>
            <person name="Saint-Laurent S."/>
            <person name="Schraauwers B."/>
            <person name="Mas J."/>
            <person name="Magot M."/>
            <person name="Ranchou-Peyruse A."/>
        </authorList>
    </citation>
    <scope>NUCLEOTIDE SEQUENCE [LARGE SCALE GENOMIC DNA]</scope>
    <source>
        <strain evidence="2 3">Bs107</strain>
    </source>
</reference>
<sequence>MYRKGQALLKGLERARKITNSIDCNSIDWDKFDSFRFISEYTDLKDVLLQYKDKPIDIDNIWICELFNEGRQIEKRIEDVLNAIQGYYTGIFGWKSKWEEKLQEIMEISGDLRQFEQEVLEYQNITIFSDITNSMNSSSQMLRIIKHKESRAYDIIHLKLSSIENKRISYLSLFIAMSVTIISALNLLCG</sequence>
<accession>A0A2C6LHC4</accession>
<dbReference type="OrthoDB" id="1786319at2"/>
<dbReference type="Proteomes" id="UP000222564">
    <property type="component" value="Unassembled WGS sequence"/>
</dbReference>
<evidence type="ECO:0000313" key="3">
    <source>
        <dbReference type="Proteomes" id="UP000222564"/>
    </source>
</evidence>
<dbReference type="RefSeq" id="WP_099083508.1">
    <property type="nucleotide sequence ID" value="NZ_AWQQ01000086.1"/>
</dbReference>
<evidence type="ECO:0000313" key="2">
    <source>
        <dbReference type="EMBL" id="PHJ37720.1"/>
    </source>
</evidence>
<dbReference type="AlphaFoldDB" id="A0A2C6LHC4"/>
<organism evidence="2 3">
    <name type="scientific">Desulforamulus profundi</name>
    <dbReference type="NCBI Taxonomy" id="1383067"/>
    <lineage>
        <taxon>Bacteria</taxon>
        <taxon>Bacillati</taxon>
        <taxon>Bacillota</taxon>
        <taxon>Clostridia</taxon>
        <taxon>Eubacteriales</taxon>
        <taxon>Peptococcaceae</taxon>
        <taxon>Desulforamulus</taxon>
    </lineage>
</organism>
<gene>
    <name evidence="2" type="ORF">P378_14245</name>
</gene>
<keyword evidence="1" id="KW-0812">Transmembrane</keyword>
<evidence type="ECO:0000256" key="1">
    <source>
        <dbReference type="SAM" id="Phobius"/>
    </source>
</evidence>
<name>A0A2C6LHC4_9FIRM</name>